<evidence type="ECO:0008006" key="4">
    <source>
        <dbReference type="Google" id="ProtNLM"/>
    </source>
</evidence>
<evidence type="ECO:0000256" key="1">
    <source>
        <dbReference type="SAM" id="MobiDB-lite"/>
    </source>
</evidence>
<comment type="caution">
    <text evidence="2">The sequence shown here is derived from an EMBL/GenBank/DDBJ whole genome shotgun (WGS) entry which is preliminary data.</text>
</comment>
<gene>
    <name evidence="2" type="ORF">HII31_09825</name>
</gene>
<sequence length="362" mass="38530">MGLVDYSDSESDGESAPTQVVKPAAPTPAAKPVFQKAAPGKIQVSLPSLKAEPSQNGDGVAEPPTKRARTGGAFSGFNALLPAPKRPAQNPPKAGVSLKTSSEAAFSRNPLPQAAEQGEYVTPNFNGTSEEKDAKSLEPAQEPKLVGKATRFLPLSVSGKKKKKPMAKPPLAEDKSIVTNGKGKESPATSQAVAKEPEAPKPKPKKSLFSVTQEADTSAADSPSREYEPITIDRSTISTTRETEVPASAQYLTPADPNSLEAVAADMNLTPAQRRQLFGRQGKGANVTHFNLDAEYRKNEELRAAGEVIEHKAVKSIAPGKHSLQQLVNNARTQEDAMEDKWAEGRRARGEGSSKYGWSSGR</sequence>
<evidence type="ECO:0000313" key="2">
    <source>
        <dbReference type="EMBL" id="KAF7188902.1"/>
    </source>
</evidence>
<feature type="compositionally biased region" description="Polar residues" evidence="1">
    <location>
        <begin position="209"/>
        <end position="221"/>
    </location>
</feature>
<dbReference type="GO" id="GO:0005634">
    <property type="term" value="C:nucleus"/>
    <property type="evidence" value="ECO:0007669"/>
    <property type="project" value="TreeGrafter"/>
</dbReference>
<protein>
    <recommendedName>
        <fullName evidence="4">Mitotic checkpoint regulator, MAD2B-interacting-domain-containing protein</fullName>
    </recommendedName>
</protein>
<organism evidence="2 3">
    <name type="scientific">Pseudocercospora fuligena</name>
    <dbReference type="NCBI Taxonomy" id="685502"/>
    <lineage>
        <taxon>Eukaryota</taxon>
        <taxon>Fungi</taxon>
        <taxon>Dikarya</taxon>
        <taxon>Ascomycota</taxon>
        <taxon>Pezizomycotina</taxon>
        <taxon>Dothideomycetes</taxon>
        <taxon>Dothideomycetidae</taxon>
        <taxon>Mycosphaerellales</taxon>
        <taxon>Mycosphaerellaceae</taxon>
        <taxon>Pseudocercospora</taxon>
    </lineage>
</organism>
<dbReference type="PANTHER" id="PTHR13621:SF2">
    <property type="entry name" value="PROLINE-RICH PROTEIN PRCC"/>
    <property type="match status" value="1"/>
</dbReference>
<feature type="compositionally biased region" description="Polar residues" evidence="1">
    <location>
        <begin position="323"/>
        <end position="332"/>
    </location>
</feature>
<accession>A0A8H6REB7</accession>
<evidence type="ECO:0000313" key="3">
    <source>
        <dbReference type="Proteomes" id="UP000660729"/>
    </source>
</evidence>
<feature type="region of interest" description="Disordered" evidence="1">
    <location>
        <begin position="321"/>
        <end position="362"/>
    </location>
</feature>
<feature type="compositionally biased region" description="Low complexity" evidence="1">
    <location>
        <begin position="16"/>
        <end position="33"/>
    </location>
</feature>
<dbReference type="EMBL" id="JABCIY010000204">
    <property type="protein sequence ID" value="KAF7188902.1"/>
    <property type="molecule type" value="Genomic_DNA"/>
</dbReference>
<reference evidence="2" key="1">
    <citation type="submission" date="2020-04" db="EMBL/GenBank/DDBJ databases">
        <title>Draft genome resource of the tomato pathogen Pseudocercospora fuligena.</title>
        <authorList>
            <person name="Zaccaron A."/>
        </authorList>
    </citation>
    <scope>NUCLEOTIDE SEQUENCE</scope>
    <source>
        <strain evidence="2">PF001</strain>
    </source>
</reference>
<dbReference type="PANTHER" id="PTHR13621">
    <property type="entry name" value="PROLINE-RICH PROTEIN PRCC"/>
    <property type="match status" value="1"/>
</dbReference>
<keyword evidence="3" id="KW-1185">Reference proteome</keyword>
<dbReference type="InterPro" id="IPR018800">
    <property type="entry name" value="PRCC"/>
</dbReference>
<proteinExistence type="predicted"/>
<dbReference type="Proteomes" id="UP000660729">
    <property type="component" value="Unassembled WGS sequence"/>
</dbReference>
<feature type="compositionally biased region" description="Basic and acidic residues" evidence="1">
    <location>
        <begin position="333"/>
        <end position="352"/>
    </location>
</feature>
<feature type="region of interest" description="Disordered" evidence="1">
    <location>
        <begin position="1"/>
        <end position="254"/>
    </location>
</feature>
<name>A0A8H6REB7_9PEZI</name>
<dbReference type="AlphaFoldDB" id="A0A8H6REB7"/>
<dbReference type="Pfam" id="PF10253">
    <property type="entry name" value="PRCC"/>
    <property type="match status" value="1"/>
</dbReference>
<dbReference type="OrthoDB" id="2555634at2759"/>